<dbReference type="PANTHER" id="PTHR36121:SF1">
    <property type="entry name" value="PROTEIN SXY"/>
    <property type="match status" value="1"/>
</dbReference>
<dbReference type="PANTHER" id="PTHR36121">
    <property type="entry name" value="PROTEIN SXY"/>
    <property type="match status" value="1"/>
</dbReference>
<dbReference type="InterPro" id="IPR007077">
    <property type="entry name" value="TfoX_C"/>
</dbReference>
<organism evidence="3 4">
    <name type="scientific">Geodermatophilus pulveris</name>
    <dbReference type="NCBI Taxonomy" id="1564159"/>
    <lineage>
        <taxon>Bacteria</taxon>
        <taxon>Bacillati</taxon>
        <taxon>Actinomycetota</taxon>
        <taxon>Actinomycetes</taxon>
        <taxon>Geodermatophilales</taxon>
        <taxon>Geodermatophilaceae</taxon>
        <taxon>Geodermatophilus</taxon>
    </lineage>
</organism>
<feature type="compositionally biased region" description="Polar residues" evidence="1">
    <location>
        <begin position="101"/>
        <end position="120"/>
    </location>
</feature>
<protein>
    <submittedName>
        <fullName evidence="3">TfoX C-terminal domain-containing protein</fullName>
    </submittedName>
</protein>
<evidence type="ECO:0000313" key="3">
    <source>
        <dbReference type="EMBL" id="SNS28744.1"/>
    </source>
</evidence>
<dbReference type="Proteomes" id="UP000198373">
    <property type="component" value="Unassembled WGS sequence"/>
</dbReference>
<keyword evidence="4" id="KW-1185">Reference proteome</keyword>
<feature type="compositionally biased region" description="Basic and acidic residues" evidence="1">
    <location>
        <begin position="79"/>
        <end position="88"/>
    </location>
</feature>
<dbReference type="AlphaFoldDB" id="A0A239DA54"/>
<evidence type="ECO:0000256" key="1">
    <source>
        <dbReference type="SAM" id="MobiDB-lite"/>
    </source>
</evidence>
<feature type="domain" description="TfoX C-terminal" evidence="2">
    <location>
        <begin position="9"/>
        <end position="86"/>
    </location>
</feature>
<reference evidence="4" key="1">
    <citation type="submission" date="2017-06" db="EMBL/GenBank/DDBJ databases">
        <authorList>
            <person name="Varghese N."/>
            <person name="Submissions S."/>
        </authorList>
    </citation>
    <scope>NUCLEOTIDE SEQUENCE [LARGE SCALE GENOMIC DNA]</scope>
    <source>
        <strain evidence="4">DSM 46839</strain>
    </source>
</reference>
<dbReference type="RefSeq" id="WP_179224273.1">
    <property type="nucleotide sequence ID" value="NZ_FZOO01000003.1"/>
</dbReference>
<dbReference type="Pfam" id="PF04994">
    <property type="entry name" value="TfoX_C"/>
    <property type="match status" value="1"/>
</dbReference>
<dbReference type="InterPro" id="IPR047525">
    <property type="entry name" value="TfoX-like"/>
</dbReference>
<sequence length="131" mass="13653">MDTGEAPARRIRDLRGLGPASERALARVGVRTPEQLDALGAAAAYRLLVDAGTPGVTRTFLWALAGALLDLDRRELPPGEEAALERDAGLAPSTRAGQLGPNRSTRTSAAGKPRSTSSLLADSAKPDDPQT</sequence>
<name>A0A239DA54_9ACTN</name>
<accession>A0A239DA54</accession>
<proteinExistence type="predicted"/>
<evidence type="ECO:0000313" key="4">
    <source>
        <dbReference type="Proteomes" id="UP000198373"/>
    </source>
</evidence>
<gene>
    <name evidence="3" type="ORF">SAMN06893096_10369</name>
</gene>
<evidence type="ECO:0000259" key="2">
    <source>
        <dbReference type="Pfam" id="PF04994"/>
    </source>
</evidence>
<dbReference type="Gene3D" id="1.10.150.20">
    <property type="entry name" value="5' to 3' exonuclease, C-terminal subdomain"/>
    <property type="match status" value="1"/>
</dbReference>
<feature type="region of interest" description="Disordered" evidence="1">
    <location>
        <begin position="79"/>
        <end position="131"/>
    </location>
</feature>
<dbReference type="EMBL" id="FZOO01000003">
    <property type="protein sequence ID" value="SNS28744.1"/>
    <property type="molecule type" value="Genomic_DNA"/>
</dbReference>